<comment type="caution">
    <text evidence="3">The sequence shown here is derived from an EMBL/GenBank/DDBJ whole genome shotgun (WGS) entry which is preliminary data.</text>
</comment>
<accession>A0A3M0BZ27</accession>
<dbReference type="Gene3D" id="2.60.120.10">
    <property type="entry name" value="Jelly Rolls"/>
    <property type="match status" value="1"/>
</dbReference>
<gene>
    <name evidence="3" type="ORF">BXY39_3183</name>
</gene>
<evidence type="ECO:0000313" key="4">
    <source>
        <dbReference type="Proteomes" id="UP000271227"/>
    </source>
</evidence>
<dbReference type="AlphaFoldDB" id="A0A3M0BZ27"/>
<dbReference type="Pfam" id="PF07883">
    <property type="entry name" value="Cupin_2"/>
    <property type="match status" value="1"/>
</dbReference>
<dbReference type="OrthoDB" id="5290459at2"/>
<reference evidence="3 4" key="1">
    <citation type="submission" date="2018-10" db="EMBL/GenBank/DDBJ databases">
        <title>Genomic Encyclopedia of Archaeal and Bacterial Type Strains, Phase II (KMG-II): from individual species to whole genera.</title>
        <authorList>
            <person name="Goeker M."/>
        </authorList>
    </citation>
    <scope>NUCLEOTIDE SEQUENCE [LARGE SCALE GENOMIC DNA]</scope>
    <source>
        <strain evidence="3 4">DSM 25217</strain>
    </source>
</reference>
<dbReference type="InterPro" id="IPR014710">
    <property type="entry name" value="RmlC-like_jellyroll"/>
</dbReference>
<organism evidence="3 4">
    <name type="scientific">Eilatimonas milleporae</name>
    <dbReference type="NCBI Taxonomy" id="911205"/>
    <lineage>
        <taxon>Bacteria</taxon>
        <taxon>Pseudomonadati</taxon>
        <taxon>Pseudomonadota</taxon>
        <taxon>Alphaproteobacteria</taxon>
        <taxon>Kordiimonadales</taxon>
        <taxon>Kordiimonadaceae</taxon>
        <taxon>Eilatimonas</taxon>
    </lineage>
</organism>
<dbReference type="InParanoid" id="A0A3M0BZ27"/>
<dbReference type="InterPro" id="IPR013096">
    <property type="entry name" value="Cupin_2"/>
</dbReference>
<feature type="domain" description="Cupin type-2" evidence="2">
    <location>
        <begin position="56"/>
        <end position="123"/>
    </location>
</feature>
<keyword evidence="4" id="KW-1185">Reference proteome</keyword>
<dbReference type="RefSeq" id="WP_121939825.1">
    <property type="nucleotide sequence ID" value="NZ_REFR01000014.1"/>
</dbReference>
<dbReference type="CDD" id="cd02224">
    <property type="entry name" value="cupin_SPO2919-like"/>
    <property type="match status" value="1"/>
</dbReference>
<protein>
    <submittedName>
        <fullName evidence="3">Putative cupin superfamily protein</fullName>
    </submittedName>
</protein>
<evidence type="ECO:0000313" key="3">
    <source>
        <dbReference type="EMBL" id="RMB02831.1"/>
    </source>
</evidence>
<dbReference type="SUPFAM" id="SSF51182">
    <property type="entry name" value="RmlC-like cupins"/>
    <property type="match status" value="1"/>
</dbReference>
<dbReference type="EMBL" id="REFR01000014">
    <property type="protein sequence ID" value="RMB02831.1"/>
    <property type="molecule type" value="Genomic_DNA"/>
</dbReference>
<keyword evidence="1" id="KW-0479">Metal-binding</keyword>
<name>A0A3M0BZ27_9PROT</name>
<dbReference type="PANTHER" id="PTHR35848:SF6">
    <property type="entry name" value="CUPIN TYPE-2 DOMAIN-CONTAINING PROTEIN"/>
    <property type="match status" value="1"/>
</dbReference>
<proteinExistence type="predicted"/>
<evidence type="ECO:0000259" key="2">
    <source>
        <dbReference type="Pfam" id="PF07883"/>
    </source>
</evidence>
<sequence>MAEPARRPEDYIVRTRDLTPESGVVFRHPLNENSNILMHMLSAHVGMARVQLSLGRVSPGRESFVPHAHTVQEEFLFILEGSGQIEIDGARVPVGPGDYIGFPTDGAVHQLYNTGTTDLVYLMGGERTDFEVSQFPTLGKTGVWANGEMRFFDRKEGTTFAVEDFFRPEDDGR</sequence>
<evidence type="ECO:0000256" key="1">
    <source>
        <dbReference type="ARBA" id="ARBA00022723"/>
    </source>
</evidence>
<dbReference type="Proteomes" id="UP000271227">
    <property type="component" value="Unassembled WGS sequence"/>
</dbReference>
<dbReference type="InterPro" id="IPR051610">
    <property type="entry name" value="GPI/OXD"/>
</dbReference>
<dbReference type="PANTHER" id="PTHR35848">
    <property type="entry name" value="OXALATE-BINDING PROTEIN"/>
    <property type="match status" value="1"/>
</dbReference>
<dbReference type="InterPro" id="IPR011051">
    <property type="entry name" value="RmlC_Cupin_sf"/>
</dbReference>
<dbReference type="GO" id="GO:0046872">
    <property type="term" value="F:metal ion binding"/>
    <property type="evidence" value="ECO:0007669"/>
    <property type="project" value="UniProtKB-KW"/>
</dbReference>